<gene>
    <name evidence="6" type="ORF">EPA93_41125</name>
</gene>
<dbReference type="Gene3D" id="3.40.190.10">
    <property type="entry name" value="Periplasmic binding protein-like II"/>
    <property type="match status" value="1"/>
</dbReference>
<dbReference type="Pfam" id="PF00496">
    <property type="entry name" value="SBP_bac_5"/>
    <property type="match status" value="1"/>
</dbReference>
<dbReference type="GO" id="GO:1904680">
    <property type="term" value="F:peptide transmembrane transporter activity"/>
    <property type="evidence" value="ECO:0007669"/>
    <property type="project" value="TreeGrafter"/>
</dbReference>
<reference evidence="6 7" key="1">
    <citation type="submission" date="2019-01" db="EMBL/GenBank/DDBJ databases">
        <title>Ktedonosporobacter rubrisoli SCAWS-G2.</title>
        <authorList>
            <person name="Huang Y."/>
            <person name="Yan B."/>
        </authorList>
    </citation>
    <scope>NUCLEOTIDE SEQUENCE [LARGE SCALE GENOMIC DNA]</scope>
    <source>
        <strain evidence="6 7">SCAWS-G2</strain>
    </source>
</reference>
<evidence type="ECO:0000256" key="1">
    <source>
        <dbReference type="ARBA" id="ARBA00004196"/>
    </source>
</evidence>
<comment type="similarity">
    <text evidence="2">Belongs to the bacterial solute-binding protein 5 family.</text>
</comment>
<accession>A0A4P6K1R3</accession>
<evidence type="ECO:0000259" key="5">
    <source>
        <dbReference type="Pfam" id="PF00496"/>
    </source>
</evidence>
<dbReference type="GO" id="GO:0015833">
    <property type="term" value="P:peptide transport"/>
    <property type="evidence" value="ECO:0007669"/>
    <property type="project" value="TreeGrafter"/>
</dbReference>
<evidence type="ECO:0000313" key="6">
    <source>
        <dbReference type="EMBL" id="QBD82044.1"/>
    </source>
</evidence>
<dbReference type="PROSITE" id="PS51257">
    <property type="entry name" value="PROKAR_LIPOPROTEIN"/>
    <property type="match status" value="1"/>
</dbReference>
<dbReference type="RefSeq" id="WP_129893104.1">
    <property type="nucleotide sequence ID" value="NZ_CP035758.1"/>
</dbReference>
<name>A0A4P6K1R3_KTERU</name>
<organism evidence="6 7">
    <name type="scientific">Ktedonosporobacter rubrisoli</name>
    <dbReference type="NCBI Taxonomy" id="2509675"/>
    <lineage>
        <taxon>Bacteria</taxon>
        <taxon>Bacillati</taxon>
        <taxon>Chloroflexota</taxon>
        <taxon>Ktedonobacteria</taxon>
        <taxon>Ktedonobacterales</taxon>
        <taxon>Ktedonosporobacteraceae</taxon>
        <taxon>Ktedonosporobacter</taxon>
    </lineage>
</organism>
<sequence>MPLRKTITWKLMFPLGIITLITLLTACGGGGTNTTTTPTSNKLPEDKQIFVWPYEGVQDIATLDPAHQSDVYSAQSIELLFNGLVQVNNKGEIVPDLAASYTISPDGLRWTFKLRDDAKFSDGNPVTSEDVVYSLDRALQPATKSNFAANFLGPIKDAKKLSAGKIKTLIGTSLLAPDPKTVTIVTEKKIAYFLDALTATSVAYIVEKSFVQKYGQDFINHLGEGGGAGLWKISKYQHNKELDFVPNTYYYGQKPQLKLLVRPFTNSIDTSYKDYQVNNSDMASVPTPNLAQAKALPDGQFHQDPALRINFIALNYMVKPFDNTKIRQAFALALNKDEIAQKVFKGTLVPTNHIIPEGAAGYNPNLVGPAGAKTTSGDPALAKKLFEEGLQEEGLTRATMPQIVFSVSSNGSQDMRNAFAVMQQMWQAALNIQVKINDMEFNQLVTSITGSAGNTNVMATIIGWSGTADPQNWTSNQFSPGSGTNFSNYDQNKTPLMEQQNKVIELLAKADANTENHDERMQQYQQAEQQLVDQVSWIPYTQKTTVYVLKPCVEDWHGGAFSPTAGDWANIHISNKAPCANTSSYQ</sequence>
<dbReference type="EMBL" id="CP035758">
    <property type="protein sequence ID" value="QBD82044.1"/>
    <property type="molecule type" value="Genomic_DNA"/>
</dbReference>
<dbReference type="OrthoDB" id="9796817at2"/>
<dbReference type="Gene3D" id="3.90.76.10">
    <property type="entry name" value="Dipeptide-binding Protein, Domain 1"/>
    <property type="match status" value="1"/>
</dbReference>
<dbReference type="SUPFAM" id="SSF53850">
    <property type="entry name" value="Periplasmic binding protein-like II"/>
    <property type="match status" value="1"/>
</dbReference>
<dbReference type="Gene3D" id="3.10.105.10">
    <property type="entry name" value="Dipeptide-binding Protein, Domain 3"/>
    <property type="match status" value="1"/>
</dbReference>
<dbReference type="PANTHER" id="PTHR30290:SF10">
    <property type="entry name" value="PERIPLASMIC OLIGOPEPTIDE-BINDING PROTEIN-RELATED"/>
    <property type="match status" value="1"/>
</dbReference>
<evidence type="ECO:0000313" key="7">
    <source>
        <dbReference type="Proteomes" id="UP000290365"/>
    </source>
</evidence>
<dbReference type="CDD" id="cd08504">
    <property type="entry name" value="PBP2_OppA"/>
    <property type="match status" value="1"/>
</dbReference>
<comment type="subcellular location">
    <subcellularLocation>
        <location evidence="1">Cell envelope</location>
    </subcellularLocation>
</comment>
<dbReference type="GO" id="GO:0042597">
    <property type="term" value="C:periplasmic space"/>
    <property type="evidence" value="ECO:0007669"/>
    <property type="project" value="UniProtKB-ARBA"/>
</dbReference>
<dbReference type="KEGG" id="kbs:EPA93_41125"/>
<evidence type="ECO:0000256" key="3">
    <source>
        <dbReference type="ARBA" id="ARBA00022448"/>
    </source>
</evidence>
<dbReference type="InterPro" id="IPR039424">
    <property type="entry name" value="SBP_5"/>
</dbReference>
<dbReference type="PIRSF" id="PIRSF002741">
    <property type="entry name" value="MppA"/>
    <property type="match status" value="1"/>
</dbReference>
<keyword evidence="7" id="KW-1185">Reference proteome</keyword>
<dbReference type="Proteomes" id="UP000290365">
    <property type="component" value="Chromosome"/>
</dbReference>
<dbReference type="InterPro" id="IPR030678">
    <property type="entry name" value="Peptide/Ni-bd"/>
</dbReference>
<feature type="domain" description="Solute-binding protein family 5" evidence="5">
    <location>
        <begin position="92"/>
        <end position="482"/>
    </location>
</feature>
<proteinExistence type="inferred from homology"/>
<evidence type="ECO:0000256" key="4">
    <source>
        <dbReference type="ARBA" id="ARBA00022729"/>
    </source>
</evidence>
<dbReference type="GO" id="GO:0030313">
    <property type="term" value="C:cell envelope"/>
    <property type="evidence" value="ECO:0007669"/>
    <property type="project" value="UniProtKB-SubCell"/>
</dbReference>
<dbReference type="InterPro" id="IPR000914">
    <property type="entry name" value="SBP_5_dom"/>
</dbReference>
<dbReference type="AlphaFoldDB" id="A0A4P6K1R3"/>
<keyword evidence="3" id="KW-0813">Transport</keyword>
<protein>
    <submittedName>
        <fullName evidence="6">Peptide ABC transporter substrate-binding protein</fullName>
    </submittedName>
</protein>
<dbReference type="PANTHER" id="PTHR30290">
    <property type="entry name" value="PERIPLASMIC BINDING COMPONENT OF ABC TRANSPORTER"/>
    <property type="match status" value="1"/>
</dbReference>
<keyword evidence="4" id="KW-0732">Signal</keyword>
<evidence type="ECO:0000256" key="2">
    <source>
        <dbReference type="ARBA" id="ARBA00005695"/>
    </source>
</evidence>
<dbReference type="GO" id="GO:0043190">
    <property type="term" value="C:ATP-binding cassette (ABC) transporter complex"/>
    <property type="evidence" value="ECO:0007669"/>
    <property type="project" value="InterPro"/>
</dbReference>